<dbReference type="GeneID" id="107463414"/>
<evidence type="ECO:0000313" key="2">
    <source>
        <dbReference type="RefSeq" id="XP_052108999.1"/>
    </source>
</evidence>
<proteinExistence type="predicted"/>
<reference evidence="2" key="2">
    <citation type="submission" date="2025-08" db="UniProtKB">
        <authorList>
            <consortium name="RefSeq"/>
        </authorList>
    </citation>
    <scope>IDENTIFICATION</scope>
    <source>
        <tissue evidence="2">Whole plant</tissue>
    </source>
</reference>
<protein>
    <submittedName>
        <fullName evidence="2">Uncharacterized protein LOC107463414 isoform X1</fullName>
    </submittedName>
</protein>
<dbReference type="AlphaFoldDB" id="A0A9C6TEE1"/>
<accession>A0A9C6TEE1</accession>
<dbReference type="RefSeq" id="XP_052108999.1">
    <property type="nucleotide sequence ID" value="XM_052253039.1"/>
</dbReference>
<dbReference type="Proteomes" id="UP000515211">
    <property type="component" value="Chromosome 8"/>
</dbReference>
<sequence>MVLMLLLLLLLILMPLLLLLLIRNKWVCRLCLLGCCWTIGVSGRCRSCRRISSGLRLFHFVLTVGISYCEPSPLVFYHVLLRFSRCLCFRIELSELPVAIKTISAIAEVSRPAIEAAVYFGRRGMILVTPLVYGFNFRGVGRLVLFTCSGEGEWVAFQCGGRCSRCDGGVMQIDIRFMDETNVSYKLLEAFLYLHGGLSGETSSHRWSSCYCQL</sequence>
<reference evidence="1" key="1">
    <citation type="journal article" date="2016" name="Nat. Genet.">
        <title>The genome sequences of Arachis duranensis and Arachis ipaensis, the diploid ancestors of cultivated peanut.</title>
        <authorList>
            <person name="Bertioli D.J."/>
            <person name="Cannon S.B."/>
            <person name="Froenicke L."/>
            <person name="Huang G."/>
            <person name="Farmer A.D."/>
            <person name="Cannon E.K."/>
            <person name="Liu X."/>
            <person name="Gao D."/>
            <person name="Clevenger J."/>
            <person name="Dash S."/>
            <person name="Ren L."/>
            <person name="Moretzsohn M.C."/>
            <person name="Shirasawa K."/>
            <person name="Huang W."/>
            <person name="Vidigal B."/>
            <person name="Abernathy B."/>
            <person name="Chu Y."/>
            <person name="Niederhuth C.E."/>
            <person name="Umale P."/>
            <person name="Araujo A.C."/>
            <person name="Kozik A."/>
            <person name="Kim K.D."/>
            <person name="Burow M.D."/>
            <person name="Varshney R.K."/>
            <person name="Wang X."/>
            <person name="Zhang X."/>
            <person name="Barkley N."/>
            <person name="Guimaraes P.M."/>
            <person name="Isobe S."/>
            <person name="Guo B."/>
            <person name="Liao B."/>
            <person name="Stalker H.T."/>
            <person name="Schmitz R.J."/>
            <person name="Scheffler B.E."/>
            <person name="Leal-Bertioli S.C."/>
            <person name="Xun X."/>
            <person name="Jackson S.A."/>
            <person name="Michelmore R."/>
            <person name="Ozias-Akins P."/>
        </authorList>
    </citation>
    <scope>NUCLEOTIDE SEQUENCE [LARGE SCALE GENOMIC DNA]</scope>
    <source>
        <strain evidence="1">cv. V14167</strain>
    </source>
</reference>
<keyword evidence="1" id="KW-1185">Reference proteome</keyword>
<organism evidence="1 2">
    <name type="scientific">Arachis duranensis</name>
    <name type="common">Wild peanut</name>
    <dbReference type="NCBI Taxonomy" id="130453"/>
    <lineage>
        <taxon>Eukaryota</taxon>
        <taxon>Viridiplantae</taxon>
        <taxon>Streptophyta</taxon>
        <taxon>Embryophyta</taxon>
        <taxon>Tracheophyta</taxon>
        <taxon>Spermatophyta</taxon>
        <taxon>Magnoliopsida</taxon>
        <taxon>eudicotyledons</taxon>
        <taxon>Gunneridae</taxon>
        <taxon>Pentapetalae</taxon>
        <taxon>rosids</taxon>
        <taxon>fabids</taxon>
        <taxon>Fabales</taxon>
        <taxon>Fabaceae</taxon>
        <taxon>Papilionoideae</taxon>
        <taxon>50 kb inversion clade</taxon>
        <taxon>dalbergioids sensu lato</taxon>
        <taxon>Dalbergieae</taxon>
        <taxon>Pterocarpus clade</taxon>
        <taxon>Arachis</taxon>
    </lineage>
</organism>
<gene>
    <name evidence="2" type="primary">LOC107463414</name>
</gene>
<name>A0A9C6TEE1_ARADU</name>
<evidence type="ECO:0000313" key="1">
    <source>
        <dbReference type="Proteomes" id="UP000515211"/>
    </source>
</evidence>